<evidence type="ECO:0000256" key="4">
    <source>
        <dbReference type="ARBA" id="ARBA00023163"/>
    </source>
</evidence>
<dbReference type="Gene3D" id="1.25.40.10">
    <property type="entry name" value="Tetratricopeptide repeat domain"/>
    <property type="match status" value="1"/>
</dbReference>
<reference evidence="6" key="1">
    <citation type="submission" date="2021-01" db="EMBL/GenBank/DDBJ databases">
        <title>Whole genome shotgun sequence of Actinoplanes tereljensis NBRC 105297.</title>
        <authorList>
            <person name="Komaki H."/>
            <person name="Tamura T."/>
        </authorList>
    </citation>
    <scope>NUCLEOTIDE SEQUENCE</scope>
    <source>
        <strain evidence="6">NBRC 105297</strain>
    </source>
</reference>
<dbReference type="Proteomes" id="UP000623608">
    <property type="component" value="Unassembled WGS sequence"/>
</dbReference>
<dbReference type="Gene3D" id="1.10.10.10">
    <property type="entry name" value="Winged helix-like DNA-binding domain superfamily/Winged helix DNA-binding domain"/>
    <property type="match status" value="1"/>
</dbReference>
<dbReference type="SUPFAM" id="SSF48452">
    <property type="entry name" value="TPR-like"/>
    <property type="match status" value="1"/>
</dbReference>
<keyword evidence="4" id="KW-0804">Transcription</keyword>
<keyword evidence="2" id="KW-0805">Transcription regulation</keyword>
<feature type="domain" description="OmpR/PhoB-type" evidence="5">
    <location>
        <begin position="20"/>
        <end position="90"/>
    </location>
</feature>
<dbReference type="AlphaFoldDB" id="A0A919NLW8"/>
<dbReference type="PANTHER" id="PTHR35807">
    <property type="entry name" value="TRANSCRIPTIONAL REGULATOR REDD-RELATED"/>
    <property type="match status" value="1"/>
</dbReference>
<dbReference type="PANTHER" id="PTHR35807:SF1">
    <property type="entry name" value="TRANSCRIPTIONAL REGULATOR REDD"/>
    <property type="match status" value="1"/>
</dbReference>
<evidence type="ECO:0000256" key="1">
    <source>
        <dbReference type="ARBA" id="ARBA00005820"/>
    </source>
</evidence>
<organism evidence="6 7">
    <name type="scientific">Paractinoplanes tereljensis</name>
    <dbReference type="NCBI Taxonomy" id="571912"/>
    <lineage>
        <taxon>Bacteria</taxon>
        <taxon>Bacillati</taxon>
        <taxon>Actinomycetota</taxon>
        <taxon>Actinomycetes</taxon>
        <taxon>Micromonosporales</taxon>
        <taxon>Micromonosporaceae</taxon>
        <taxon>Paractinoplanes</taxon>
    </lineage>
</organism>
<evidence type="ECO:0000313" key="6">
    <source>
        <dbReference type="EMBL" id="GIF20535.1"/>
    </source>
</evidence>
<dbReference type="Pfam" id="PF03704">
    <property type="entry name" value="BTAD"/>
    <property type="match status" value="1"/>
</dbReference>
<dbReference type="SUPFAM" id="SSF46894">
    <property type="entry name" value="C-terminal effector domain of the bipartite response regulators"/>
    <property type="match status" value="1"/>
</dbReference>
<dbReference type="GO" id="GO:0006355">
    <property type="term" value="P:regulation of DNA-templated transcription"/>
    <property type="evidence" value="ECO:0007669"/>
    <property type="project" value="InterPro"/>
</dbReference>
<accession>A0A919NLW8</accession>
<dbReference type="EMBL" id="BOMY01000022">
    <property type="protein sequence ID" value="GIF20535.1"/>
    <property type="molecule type" value="Genomic_DNA"/>
</dbReference>
<keyword evidence="3" id="KW-0238">DNA-binding</keyword>
<comment type="similarity">
    <text evidence="1">Belongs to the AfsR/DnrI/RedD regulatory family.</text>
</comment>
<dbReference type="InterPro" id="IPR011990">
    <property type="entry name" value="TPR-like_helical_dom_sf"/>
</dbReference>
<sequence length="176" mass="18956">MPNVVIMSRYRVLGPVRITGKPAAPCPPKARELLALLVLNANRPVPYSAITCELWAGDPPPSARANVRTYAAGLRQAGARVTATGDGYWLATDPHDVDLVRFRAAVARGRALRDAGDRMAAVATFRAAAAMWRGQALGDIPVGMLLRPWQAALDRERVILTEELAALLDRAPLVLS</sequence>
<dbReference type="InterPro" id="IPR051677">
    <property type="entry name" value="AfsR-DnrI-RedD_regulator"/>
</dbReference>
<protein>
    <recommendedName>
        <fullName evidence="5">OmpR/PhoB-type domain-containing protein</fullName>
    </recommendedName>
</protein>
<keyword evidence="7" id="KW-1185">Reference proteome</keyword>
<gene>
    <name evidence="6" type="ORF">Ate02nite_32650</name>
</gene>
<dbReference type="SMART" id="SM00862">
    <property type="entry name" value="Trans_reg_C"/>
    <property type="match status" value="1"/>
</dbReference>
<dbReference type="InterPro" id="IPR001867">
    <property type="entry name" value="OmpR/PhoB-type_DNA-bd"/>
</dbReference>
<name>A0A919NLW8_9ACTN</name>
<dbReference type="GO" id="GO:0003677">
    <property type="term" value="F:DNA binding"/>
    <property type="evidence" value="ECO:0007669"/>
    <property type="project" value="UniProtKB-KW"/>
</dbReference>
<dbReference type="InterPro" id="IPR005158">
    <property type="entry name" value="BTAD"/>
</dbReference>
<dbReference type="InterPro" id="IPR016032">
    <property type="entry name" value="Sig_transdc_resp-reg_C-effctor"/>
</dbReference>
<proteinExistence type="inferred from homology"/>
<comment type="caution">
    <text evidence="6">The sequence shown here is derived from an EMBL/GenBank/DDBJ whole genome shotgun (WGS) entry which is preliminary data.</text>
</comment>
<dbReference type="GO" id="GO:0000160">
    <property type="term" value="P:phosphorelay signal transduction system"/>
    <property type="evidence" value="ECO:0007669"/>
    <property type="project" value="InterPro"/>
</dbReference>
<evidence type="ECO:0000256" key="3">
    <source>
        <dbReference type="ARBA" id="ARBA00023125"/>
    </source>
</evidence>
<dbReference type="RefSeq" id="WP_203806257.1">
    <property type="nucleotide sequence ID" value="NZ_BOMY01000022.1"/>
</dbReference>
<evidence type="ECO:0000259" key="5">
    <source>
        <dbReference type="SMART" id="SM00862"/>
    </source>
</evidence>
<dbReference type="InterPro" id="IPR036388">
    <property type="entry name" value="WH-like_DNA-bd_sf"/>
</dbReference>
<evidence type="ECO:0000256" key="2">
    <source>
        <dbReference type="ARBA" id="ARBA00023015"/>
    </source>
</evidence>
<evidence type="ECO:0000313" key="7">
    <source>
        <dbReference type="Proteomes" id="UP000623608"/>
    </source>
</evidence>